<accession>A0A3G9JG93</accession>
<dbReference type="KEGG" id="mvz:myaer102_14340"/>
<dbReference type="AlphaFoldDB" id="A0A3G9JG93"/>
<name>A0A3G9JG93_MICVR</name>
<organism evidence="1 2">
    <name type="scientific">Microcystis viridis NIES-102</name>
    <dbReference type="NCBI Taxonomy" id="213615"/>
    <lineage>
        <taxon>Bacteria</taxon>
        <taxon>Bacillati</taxon>
        <taxon>Cyanobacteriota</taxon>
        <taxon>Cyanophyceae</taxon>
        <taxon>Oscillatoriophycideae</taxon>
        <taxon>Chroococcales</taxon>
        <taxon>Microcystaceae</taxon>
        <taxon>Microcystis</taxon>
    </lineage>
</organism>
<evidence type="ECO:0000313" key="1">
    <source>
        <dbReference type="EMBL" id="BBH38918.1"/>
    </source>
</evidence>
<dbReference type="EMBL" id="AP019314">
    <property type="protein sequence ID" value="BBH38918.1"/>
    <property type="molecule type" value="Genomic_DNA"/>
</dbReference>
<proteinExistence type="predicted"/>
<sequence length="125" mass="13851">MMQGYVNQNYEAMLSLVVRNGDKLKSITAVIDTGFTGFLSLPIATIRELELSWSYRDRATLGDGSEVLFDIYDGMVIWGGQYREIEINAAETEPLIGMSLLRGYRLQVDTVKGGLVTISELPIAV</sequence>
<evidence type="ECO:0000313" key="2">
    <source>
        <dbReference type="Proteomes" id="UP000278152"/>
    </source>
</evidence>
<protein>
    <recommendedName>
        <fullName evidence="3">Clan AA aspartic protease</fullName>
    </recommendedName>
</protein>
<gene>
    <name evidence="1" type="ORF">myaer102_14340</name>
</gene>
<dbReference type="NCBIfam" id="TIGR03698">
    <property type="entry name" value="clan_AA_DTGF"/>
    <property type="match status" value="1"/>
</dbReference>
<reference evidence="1 2" key="1">
    <citation type="submission" date="2018-11" db="EMBL/GenBank/DDBJ databases">
        <title>Complete genome sequence of Microcystis aeruginosa NIES-102.</title>
        <authorList>
            <person name="Yamaguchi H."/>
            <person name="Suzuki S."/>
            <person name="Kawachi M."/>
        </authorList>
    </citation>
    <scope>NUCLEOTIDE SEQUENCE [LARGE SCALE GENOMIC DNA]</scope>
    <source>
        <strain evidence="1 2">NIES-102</strain>
    </source>
</reference>
<dbReference type="Proteomes" id="UP000278152">
    <property type="component" value="Chromosome"/>
</dbReference>
<dbReference type="InterPro" id="IPR022274">
    <property type="entry name" value="Peptidase_asp_AF0612"/>
</dbReference>
<evidence type="ECO:0008006" key="3">
    <source>
        <dbReference type="Google" id="ProtNLM"/>
    </source>
</evidence>